<dbReference type="Pfam" id="PF08240">
    <property type="entry name" value="ADH_N"/>
    <property type="match status" value="1"/>
</dbReference>
<organism evidence="2 3">
    <name type="scientific">Amycolatopsis rifamycinica</name>
    <dbReference type="NCBI Taxonomy" id="287986"/>
    <lineage>
        <taxon>Bacteria</taxon>
        <taxon>Bacillati</taxon>
        <taxon>Actinomycetota</taxon>
        <taxon>Actinomycetes</taxon>
        <taxon>Pseudonocardiales</taxon>
        <taxon>Pseudonocardiaceae</taxon>
        <taxon>Amycolatopsis</taxon>
    </lineage>
</organism>
<name>A0A066TZ93_9PSEU</name>
<dbReference type="GO" id="GO:0016491">
    <property type="term" value="F:oxidoreductase activity"/>
    <property type="evidence" value="ECO:0007669"/>
    <property type="project" value="InterPro"/>
</dbReference>
<dbReference type="SUPFAM" id="SSF51735">
    <property type="entry name" value="NAD(P)-binding Rossmann-fold domains"/>
    <property type="match status" value="1"/>
</dbReference>
<dbReference type="EMBL" id="JMQI01000058">
    <property type="protein sequence ID" value="KDN18937.1"/>
    <property type="molecule type" value="Genomic_DNA"/>
</dbReference>
<protein>
    <submittedName>
        <fullName evidence="2">NADPH:quinone reductase</fullName>
    </submittedName>
</protein>
<dbReference type="PANTHER" id="PTHR44013">
    <property type="entry name" value="ZINC-TYPE ALCOHOL DEHYDROGENASE-LIKE PROTEIN C16A3.02C"/>
    <property type="match status" value="1"/>
</dbReference>
<dbReference type="Pfam" id="PF13602">
    <property type="entry name" value="ADH_zinc_N_2"/>
    <property type="match status" value="1"/>
</dbReference>
<dbReference type="OrthoDB" id="9801186at2"/>
<dbReference type="SUPFAM" id="SSF50129">
    <property type="entry name" value="GroES-like"/>
    <property type="match status" value="1"/>
</dbReference>
<evidence type="ECO:0000259" key="1">
    <source>
        <dbReference type="SMART" id="SM00829"/>
    </source>
</evidence>
<dbReference type="STRING" id="287986.DV20_27390"/>
<dbReference type="RefSeq" id="WP_043785061.1">
    <property type="nucleotide sequence ID" value="NZ_JMQI01000058.1"/>
</dbReference>
<dbReference type="InterPro" id="IPR011032">
    <property type="entry name" value="GroES-like_sf"/>
</dbReference>
<sequence>MKAVRFHEYGGPEVLRYEDVELPVPGPGQVRVRVAATSFNSVDGNIRGGFMQGPIPVVLPHTPGLDVAGTVDALGQGVTGFEVGDPVVGFLPMDGTGAAAEYVLAPVEVLTSAPRSIPLAEAAALPVVGLTAYQALFDHGKLAAGQRVLINGAGGAVGGYAVQLAKNAGAYVIATASPRSAEAVKTADEVVDHTATAVTDAVTEPVDLALNLAPVAPEQLAALAGVVRPGGVVVNTTVWMPAPSDEGRGVRGIDLFVRSDAGQLARLVGLVDRGELR</sequence>
<evidence type="ECO:0000313" key="3">
    <source>
        <dbReference type="Proteomes" id="UP000027345"/>
    </source>
</evidence>
<dbReference type="PANTHER" id="PTHR44013:SF1">
    <property type="entry name" value="ZINC-TYPE ALCOHOL DEHYDROGENASE-LIKE PROTEIN C16A3.02C"/>
    <property type="match status" value="1"/>
</dbReference>
<keyword evidence="3" id="KW-1185">Reference proteome</keyword>
<dbReference type="Gene3D" id="3.90.180.10">
    <property type="entry name" value="Medium-chain alcohol dehydrogenases, catalytic domain"/>
    <property type="match status" value="1"/>
</dbReference>
<comment type="caution">
    <text evidence="2">The sequence shown here is derived from an EMBL/GenBank/DDBJ whole genome shotgun (WGS) entry which is preliminary data.</text>
</comment>
<dbReference type="InterPro" id="IPR036291">
    <property type="entry name" value="NAD(P)-bd_dom_sf"/>
</dbReference>
<dbReference type="InterPro" id="IPR020843">
    <property type="entry name" value="ER"/>
</dbReference>
<evidence type="ECO:0000313" key="2">
    <source>
        <dbReference type="EMBL" id="KDN18937.1"/>
    </source>
</evidence>
<feature type="non-terminal residue" evidence="2">
    <location>
        <position position="277"/>
    </location>
</feature>
<dbReference type="SMART" id="SM00829">
    <property type="entry name" value="PKS_ER"/>
    <property type="match status" value="1"/>
</dbReference>
<accession>A0A066TZ93</accession>
<dbReference type="InterPro" id="IPR013154">
    <property type="entry name" value="ADH-like_N"/>
</dbReference>
<dbReference type="AlphaFoldDB" id="A0A066TZ93"/>
<dbReference type="eggNOG" id="COG0604">
    <property type="taxonomic scope" value="Bacteria"/>
</dbReference>
<dbReference type="CDD" id="cd05289">
    <property type="entry name" value="MDR_like_2"/>
    <property type="match status" value="1"/>
</dbReference>
<dbReference type="Gene3D" id="3.40.50.720">
    <property type="entry name" value="NAD(P)-binding Rossmann-like Domain"/>
    <property type="match status" value="1"/>
</dbReference>
<gene>
    <name evidence="2" type="ORF">DV20_27390</name>
</gene>
<dbReference type="Proteomes" id="UP000027345">
    <property type="component" value="Unassembled WGS sequence"/>
</dbReference>
<proteinExistence type="predicted"/>
<dbReference type="InterPro" id="IPR052733">
    <property type="entry name" value="Chloroplast_QOR"/>
</dbReference>
<feature type="domain" description="Enoyl reductase (ER)" evidence="1">
    <location>
        <begin position="10"/>
        <end position="276"/>
    </location>
</feature>
<reference evidence="2 3" key="1">
    <citation type="submission" date="2014-05" db="EMBL/GenBank/DDBJ databases">
        <title>Draft genome sequence of Amycolatopsis rifamycinica DSM 46095.</title>
        <authorList>
            <person name="Lal R."/>
            <person name="Saxena A."/>
            <person name="Kumari R."/>
            <person name="Mukherjee U."/>
            <person name="Singh P."/>
            <person name="Sangwan N."/>
            <person name="Mahato N.K."/>
        </authorList>
    </citation>
    <scope>NUCLEOTIDE SEQUENCE [LARGE SCALE GENOMIC DNA]</scope>
    <source>
        <strain evidence="2 3">DSM 46095</strain>
    </source>
</reference>